<dbReference type="Pfam" id="PF06574">
    <property type="entry name" value="FAD_syn"/>
    <property type="match status" value="1"/>
</dbReference>
<dbReference type="AlphaFoldDB" id="A0A226QKW0"/>
<evidence type="ECO:0000256" key="3">
    <source>
        <dbReference type="ARBA" id="ARBA00012393"/>
    </source>
</evidence>
<dbReference type="SUPFAM" id="SSF52374">
    <property type="entry name" value="Nucleotidylyl transferase"/>
    <property type="match status" value="1"/>
</dbReference>
<keyword evidence="10" id="KW-0067">ATP-binding</keyword>
<dbReference type="FunFam" id="3.40.50.620:FF:000021">
    <property type="entry name" value="Riboflavin biosynthesis protein"/>
    <property type="match status" value="1"/>
</dbReference>
<comment type="catalytic activity">
    <reaction evidence="11">
        <text>FMN + ATP + H(+) = FAD + diphosphate</text>
        <dbReference type="Rhea" id="RHEA:17237"/>
        <dbReference type="ChEBI" id="CHEBI:15378"/>
        <dbReference type="ChEBI" id="CHEBI:30616"/>
        <dbReference type="ChEBI" id="CHEBI:33019"/>
        <dbReference type="ChEBI" id="CHEBI:57692"/>
        <dbReference type="ChEBI" id="CHEBI:58210"/>
        <dbReference type="EC" id="2.7.7.2"/>
    </reaction>
</comment>
<sequence>MKTITIDHKNDLHLIASCPAVAALGFFDGVHLGHQKVIQTAKKLADKKGLKTAVISFFPHPKEIIGKTGERVHYLLPPAEKAKKFSRLGVDYFYLIRFTPEFARLEPKEFVWKYLVPLQIKHAVAGYDFTYGRKGKGSLDTMEEDSGYSITVTKVENVERNDEKISSTLIRNKIQLGLMEELPDYLGEFYETKGKMIRTDGKDELILDRYYMIPPKGCYDVAIGNGKEWFDGRVLVTEQKKIYWLGPPIPSVWNIFRVKVKWISRNIHFIPEIEEKQTKNLVSVHG</sequence>
<dbReference type="PANTHER" id="PTHR22749:SF6">
    <property type="entry name" value="RIBOFLAVIN KINASE"/>
    <property type="match status" value="1"/>
</dbReference>
<dbReference type="InterPro" id="IPR004821">
    <property type="entry name" value="Cyt_trans-like"/>
</dbReference>
<protein>
    <recommendedName>
        <fullName evidence="3">FAD synthase</fullName>
        <ecNumber evidence="3">2.7.7.2</ecNumber>
    </recommendedName>
</protein>
<evidence type="ECO:0000256" key="11">
    <source>
        <dbReference type="ARBA" id="ARBA00049494"/>
    </source>
</evidence>
<keyword evidence="9" id="KW-0274">FAD</keyword>
<evidence type="ECO:0000256" key="9">
    <source>
        <dbReference type="ARBA" id="ARBA00022827"/>
    </source>
</evidence>
<dbReference type="Proteomes" id="UP000198394">
    <property type="component" value="Unassembled WGS sequence"/>
</dbReference>
<dbReference type="CDD" id="cd02064">
    <property type="entry name" value="FAD_synthetase_N"/>
    <property type="match status" value="1"/>
</dbReference>
<dbReference type="RefSeq" id="WP_089097752.1">
    <property type="nucleotide sequence ID" value="NZ_NDYL01000002.1"/>
</dbReference>
<evidence type="ECO:0000256" key="5">
    <source>
        <dbReference type="ARBA" id="ARBA00022643"/>
    </source>
</evidence>
<evidence type="ECO:0000256" key="2">
    <source>
        <dbReference type="ARBA" id="ARBA00010214"/>
    </source>
</evidence>
<dbReference type="GO" id="GO:0009398">
    <property type="term" value="P:FMN biosynthetic process"/>
    <property type="evidence" value="ECO:0007669"/>
    <property type="project" value="TreeGrafter"/>
</dbReference>
<name>A0A226QKW0_9BACL</name>
<keyword evidence="7" id="KW-0548">Nucleotidyltransferase</keyword>
<evidence type="ECO:0000256" key="4">
    <source>
        <dbReference type="ARBA" id="ARBA00022630"/>
    </source>
</evidence>
<dbReference type="PANTHER" id="PTHR22749">
    <property type="entry name" value="RIBOFLAVIN KINASE/FMN ADENYLYLTRANSFERASE"/>
    <property type="match status" value="1"/>
</dbReference>
<evidence type="ECO:0000256" key="1">
    <source>
        <dbReference type="ARBA" id="ARBA00004726"/>
    </source>
</evidence>
<evidence type="ECO:0000259" key="12">
    <source>
        <dbReference type="Pfam" id="PF06574"/>
    </source>
</evidence>
<evidence type="ECO:0000256" key="10">
    <source>
        <dbReference type="ARBA" id="ARBA00022840"/>
    </source>
</evidence>
<dbReference type="GO" id="GO:0003919">
    <property type="term" value="F:FMN adenylyltransferase activity"/>
    <property type="evidence" value="ECO:0007669"/>
    <property type="project" value="UniProtKB-EC"/>
</dbReference>
<keyword evidence="4" id="KW-0285">Flavoprotein</keyword>
<dbReference type="GO" id="GO:0005524">
    <property type="term" value="F:ATP binding"/>
    <property type="evidence" value="ECO:0007669"/>
    <property type="project" value="UniProtKB-KW"/>
</dbReference>
<dbReference type="GO" id="GO:0009231">
    <property type="term" value="P:riboflavin biosynthetic process"/>
    <property type="evidence" value="ECO:0007669"/>
    <property type="project" value="InterPro"/>
</dbReference>
<keyword evidence="6" id="KW-0808">Transferase</keyword>
<dbReference type="EC" id="2.7.7.2" evidence="3"/>
<reference evidence="13 14" key="1">
    <citation type="submission" date="2017-04" db="EMBL/GenBank/DDBJ databases">
        <title>The genome sequence of Parageobacillus galactosidasius DSM 18751.</title>
        <authorList>
            <person name="Ramaloko W.T."/>
            <person name="Koen N."/>
            <person name="Polliack S."/>
            <person name="Aliyu H."/>
            <person name="Lebre P."/>
            <person name="Mohr T."/>
            <person name="Oswald F."/>
            <person name="Zwick M."/>
            <person name="Neumann A."/>
            <person name="Syldatk C."/>
            <person name="Cowan D."/>
            <person name="De Maayer P."/>
        </authorList>
    </citation>
    <scope>NUCLEOTIDE SEQUENCE [LARGE SCALE GENOMIC DNA]</scope>
    <source>
        <strain evidence="13 14">DSM 18751</strain>
    </source>
</reference>
<dbReference type="UniPathway" id="UPA00277">
    <property type="reaction ID" value="UER00407"/>
</dbReference>
<comment type="pathway">
    <text evidence="1">Cofactor biosynthesis; FAD biosynthesis; FAD from FMN: step 1/1.</text>
</comment>
<comment type="caution">
    <text evidence="13">The sequence shown here is derived from an EMBL/GenBank/DDBJ whole genome shotgun (WGS) entry which is preliminary data.</text>
</comment>
<accession>A0A226QKW0</accession>
<dbReference type="Gene3D" id="3.40.50.620">
    <property type="entry name" value="HUPs"/>
    <property type="match status" value="1"/>
</dbReference>
<keyword evidence="14" id="KW-1185">Reference proteome</keyword>
<dbReference type="InterPro" id="IPR014729">
    <property type="entry name" value="Rossmann-like_a/b/a_fold"/>
</dbReference>
<organism evidence="13 14">
    <name type="scientific">Parageobacillus galactosidasius</name>
    <dbReference type="NCBI Taxonomy" id="883812"/>
    <lineage>
        <taxon>Bacteria</taxon>
        <taxon>Bacillati</taxon>
        <taxon>Bacillota</taxon>
        <taxon>Bacilli</taxon>
        <taxon>Bacillales</taxon>
        <taxon>Anoxybacillaceae</taxon>
        <taxon>Parageobacillus</taxon>
    </lineage>
</organism>
<keyword evidence="8" id="KW-0547">Nucleotide-binding</keyword>
<dbReference type="InterPro" id="IPR015864">
    <property type="entry name" value="FAD_synthase"/>
</dbReference>
<feature type="domain" description="FAD synthetase" evidence="12">
    <location>
        <begin position="19"/>
        <end position="168"/>
    </location>
</feature>
<evidence type="ECO:0000256" key="8">
    <source>
        <dbReference type="ARBA" id="ARBA00022741"/>
    </source>
</evidence>
<dbReference type="GO" id="GO:0006747">
    <property type="term" value="P:FAD biosynthetic process"/>
    <property type="evidence" value="ECO:0007669"/>
    <property type="project" value="UniProtKB-UniPathway"/>
</dbReference>
<keyword evidence="5" id="KW-0288">FMN</keyword>
<proteinExistence type="inferred from homology"/>
<dbReference type="EMBL" id="NDYL01000002">
    <property type="protein sequence ID" value="OXB92039.1"/>
    <property type="molecule type" value="Genomic_DNA"/>
</dbReference>
<comment type="similarity">
    <text evidence="2">Belongs to the RibF family.</text>
</comment>
<evidence type="ECO:0000256" key="6">
    <source>
        <dbReference type="ARBA" id="ARBA00022679"/>
    </source>
</evidence>
<evidence type="ECO:0000313" key="13">
    <source>
        <dbReference type="EMBL" id="OXB92039.1"/>
    </source>
</evidence>
<dbReference type="GO" id="GO:0008531">
    <property type="term" value="F:riboflavin kinase activity"/>
    <property type="evidence" value="ECO:0007669"/>
    <property type="project" value="TreeGrafter"/>
</dbReference>
<evidence type="ECO:0000256" key="7">
    <source>
        <dbReference type="ARBA" id="ARBA00022695"/>
    </source>
</evidence>
<gene>
    <name evidence="13" type="ORF">B9L23_12335</name>
</gene>
<evidence type="ECO:0000313" key="14">
    <source>
        <dbReference type="Proteomes" id="UP000198394"/>
    </source>
</evidence>
<dbReference type="InterPro" id="IPR023468">
    <property type="entry name" value="Riboflavin_kinase"/>
</dbReference>
<dbReference type="NCBIfam" id="TIGR00125">
    <property type="entry name" value="cyt_tran_rel"/>
    <property type="match status" value="1"/>
</dbReference>